<accession>A0A9W4WUL3</accession>
<dbReference type="AlphaFoldDB" id="A0A9W4WUL3"/>
<dbReference type="Proteomes" id="UP001153678">
    <property type="component" value="Unassembled WGS sequence"/>
</dbReference>
<evidence type="ECO:0000313" key="3">
    <source>
        <dbReference type="Proteomes" id="UP001153678"/>
    </source>
</evidence>
<dbReference type="OrthoDB" id="2486475at2759"/>
<gene>
    <name evidence="2" type="ORF">FWILDA_LOCUS12889</name>
</gene>
<name>A0A9W4WUL3_9GLOM</name>
<feature type="region of interest" description="Disordered" evidence="1">
    <location>
        <begin position="1"/>
        <end position="28"/>
    </location>
</feature>
<keyword evidence="3" id="KW-1185">Reference proteome</keyword>
<proteinExistence type="predicted"/>
<protein>
    <submittedName>
        <fullName evidence="2">5484_t:CDS:1</fullName>
    </submittedName>
</protein>
<evidence type="ECO:0000313" key="2">
    <source>
        <dbReference type="EMBL" id="CAI2187064.1"/>
    </source>
</evidence>
<evidence type="ECO:0000256" key="1">
    <source>
        <dbReference type="SAM" id="MobiDB-lite"/>
    </source>
</evidence>
<feature type="non-terminal residue" evidence="2">
    <location>
        <position position="72"/>
    </location>
</feature>
<dbReference type="EMBL" id="CAMKVN010004433">
    <property type="protein sequence ID" value="CAI2187064.1"/>
    <property type="molecule type" value="Genomic_DNA"/>
</dbReference>
<sequence length="72" mass="8238">MQDNKRKEAPSDIATNAPKIRKSDTSEDCRLSNRSKYWGILVPINEETSDRIGTIYLDKDFQTFGKNETRSG</sequence>
<feature type="compositionally biased region" description="Basic and acidic residues" evidence="1">
    <location>
        <begin position="1"/>
        <end position="10"/>
    </location>
</feature>
<reference evidence="2" key="1">
    <citation type="submission" date="2022-08" db="EMBL/GenBank/DDBJ databases">
        <authorList>
            <person name="Kallberg Y."/>
            <person name="Tangrot J."/>
            <person name="Rosling A."/>
        </authorList>
    </citation>
    <scope>NUCLEOTIDE SEQUENCE</scope>
    <source>
        <strain evidence="2">Wild A</strain>
    </source>
</reference>
<organism evidence="2 3">
    <name type="scientific">Funneliformis geosporum</name>
    <dbReference type="NCBI Taxonomy" id="1117311"/>
    <lineage>
        <taxon>Eukaryota</taxon>
        <taxon>Fungi</taxon>
        <taxon>Fungi incertae sedis</taxon>
        <taxon>Mucoromycota</taxon>
        <taxon>Glomeromycotina</taxon>
        <taxon>Glomeromycetes</taxon>
        <taxon>Glomerales</taxon>
        <taxon>Glomeraceae</taxon>
        <taxon>Funneliformis</taxon>
    </lineage>
</organism>
<comment type="caution">
    <text evidence="2">The sequence shown here is derived from an EMBL/GenBank/DDBJ whole genome shotgun (WGS) entry which is preliminary data.</text>
</comment>